<proteinExistence type="predicted"/>
<sequence length="131" mass="15895">MAILQDTIQQHTYIEYIPIDHRVDELEGSQLCFTYVEQGKVVYKQRFGWTNRTVHAFIHMLQYFPLRQYDGYFSHFEKHLEMKWSHNEEHDHYTIQFIDADISMTIQAGKEQLITFGHQFQQQWHQSTVIE</sequence>
<organism evidence="1 2">
    <name type="scientific">Paenibacillus wenxiniae</name>
    <dbReference type="NCBI Taxonomy" id="1636843"/>
    <lineage>
        <taxon>Bacteria</taxon>
        <taxon>Bacillati</taxon>
        <taxon>Bacillota</taxon>
        <taxon>Bacilli</taxon>
        <taxon>Bacillales</taxon>
        <taxon>Paenibacillaceae</taxon>
        <taxon>Paenibacillus</taxon>
    </lineage>
</organism>
<keyword evidence="2" id="KW-1185">Reference proteome</keyword>
<accession>A0ABW4RMK2</accession>
<evidence type="ECO:0000313" key="2">
    <source>
        <dbReference type="Proteomes" id="UP001597233"/>
    </source>
</evidence>
<evidence type="ECO:0000313" key="1">
    <source>
        <dbReference type="EMBL" id="MFD1887289.1"/>
    </source>
</evidence>
<reference evidence="2" key="1">
    <citation type="journal article" date="2019" name="Int. J. Syst. Evol. Microbiol.">
        <title>The Global Catalogue of Microorganisms (GCM) 10K type strain sequencing project: providing services to taxonomists for standard genome sequencing and annotation.</title>
        <authorList>
            <consortium name="The Broad Institute Genomics Platform"/>
            <consortium name="The Broad Institute Genome Sequencing Center for Infectious Disease"/>
            <person name="Wu L."/>
            <person name="Ma J."/>
        </authorList>
    </citation>
    <scope>NUCLEOTIDE SEQUENCE [LARGE SCALE GENOMIC DNA]</scope>
    <source>
        <strain evidence="2">CCUG 54950</strain>
    </source>
</reference>
<gene>
    <name evidence="1" type="ORF">ACFSC9_17480</name>
</gene>
<dbReference type="EMBL" id="JBHUEH010000023">
    <property type="protein sequence ID" value="MFD1887289.1"/>
    <property type="molecule type" value="Genomic_DNA"/>
</dbReference>
<protein>
    <submittedName>
        <fullName evidence="1">Uncharacterized protein</fullName>
    </submittedName>
</protein>
<name>A0ABW4RMK2_9BACL</name>
<dbReference type="Proteomes" id="UP001597233">
    <property type="component" value="Unassembled WGS sequence"/>
</dbReference>
<comment type="caution">
    <text evidence="1">The sequence shown here is derived from an EMBL/GenBank/DDBJ whole genome shotgun (WGS) entry which is preliminary data.</text>
</comment>
<dbReference type="RefSeq" id="WP_347325218.1">
    <property type="nucleotide sequence ID" value="NZ_JBCGUH010000005.1"/>
</dbReference>